<evidence type="ECO:0000313" key="4">
    <source>
        <dbReference type="Proteomes" id="UP001151760"/>
    </source>
</evidence>
<feature type="region of interest" description="Disordered" evidence="1">
    <location>
        <begin position="175"/>
        <end position="195"/>
    </location>
</feature>
<evidence type="ECO:0000259" key="2">
    <source>
        <dbReference type="Pfam" id="PF03732"/>
    </source>
</evidence>
<reference evidence="3" key="1">
    <citation type="journal article" date="2022" name="Int. J. Mol. Sci.">
        <title>Draft Genome of Tanacetum Coccineum: Genomic Comparison of Closely Related Tanacetum-Family Plants.</title>
        <authorList>
            <person name="Yamashiro T."/>
            <person name="Shiraishi A."/>
            <person name="Nakayama K."/>
            <person name="Satake H."/>
        </authorList>
    </citation>
    <scope>NUCLEOTIDE SEQUENCE</scope>
</reference>
<keyword evidence="4" id="KW-1185">Reference proteome</keyword>
<comment type="caution">
    <text evidence="3">The sequence shown here is derived from an EMBL/GenBank/DDBJ whole genome shotgun (WGS) entry which is preliminary data.</text>
</comment>
<feature type="domain" description="Retrotransposon gag" evidence="2">
    <location>
        <begin position="21"/>
        <end position="103"/>
    </location>
</feature>
<reference evidence="3" key="2">
    <citation type="submission" date="2022-01" db="EMBL/GenBank/DDBJ databases">
        <authorList>
            <person name="Yamashiro T."/>
            <person name="Shiraishi A."/>
            <person name="Satake H."/>
            <person name="Nakayama K."/>
        </authorList>
    </citation>
    <scope>NUCLEOTIDE SEQUENCE</scope>
</reference>
<dbReference type="PANTHER" id="PTHR33223">
    <property type="entry name" value="CCHC-TYPE DOMAIN-CONTAINING PROTEIN"/>
    <property type="match status" value="1"/>
</dbReference>
<dbReference type="Pfam" id="PF03732">
    <property type="entry name" value="Retrotrans_gag"/>
    <property type="match status" value="1"/>
</dbReference>
<dbReference type="Proteomes" id="UP001151760">
    <property type="component" value="Unassembled WGS sequence"/>
</dbReference>
<proteinExistence type="predicted"/>
<dbReference type="InterPro" id="IPR005162">
    <property type="entry name" value="Retrotrans_gag_dom"/>
</dbReference>
<evidence type="ECO:0000313" key="3">
    <source>
        <dbReference type="EMBL" id="GJT01357.1"/>
    </source>
</evidence>
<evidence type="ECO:0000256" key="1">
    <source>
        <dbReference type="SAM" id="MobiDB-lite"/>
    </source>
</evidence>
<dbReference type="PANTHER" id="PTHR33223:SF11">
    <property type="entry name" value="ELEMENT PROTEIN, PUTATIVE-RELATED"/>
    <property type="match status" value="1"/>
</dbReference>
<dbReference type="EMBL" id="BQNB010012264">
    <property type="protein sequence ID" value="GJT01357.1"/>
    <property type="molecule type" value="Genomic_DNA"/>
</dbReference>
<gene>
    <name evidence="3" type="ORF">Tco_0822526</name>
</gene>
<name>A0ABQ5AID7_9ASTR</name>
<organism evidence="3 4">
    <name type="scientific">Tanacetum coccineum</name>
    <dbReference type="NCBI Taxonomy" id="301880"/>
    <lineage>
        <taxon>Eukaryota</taxon>
        <taxon>Viridiplantae</taxon>
        <taxon>Streptophyta</taxon>
        <taxon>Embryophyta</taxon>
        <taxon>Tracheophyta</taxon>
        <taxon>Spermatophyta</taxon>
        <taxon>Magnoliopsida</taxon>
        <taxon>eudicotyledons</taxon>
        <taxon>Gunneridae</taxon>
        <taxon>Pentapetalae</taxon>
        <taxon>asterids</taxon>
        <taxon>campanulids</taxon>
        <taxon>Asterales</taxon>
        <taxon>Asteraceae</taxon>
        <taxon>Asteroideae</taxon>
        <taxon>Anthemideae</taxon>
        <taxon>Anthemidinae</taxon>
        <taxon>Tanacetum</taxon>
    </lineage>
</organism>
<accession>A0ABQ5AID7</accession>
<protein>
    <submittedName>
        <fullName evidence="3">Zinc finger, CCHC-type containing protein</fullName>
    </submittedName>
</protein>
<sequence>MWHLCDPTPSSWCKTDAHSMDLASNWLECLPTRSISTWEELTTRFLAQLFPPGRTAKLRNDILMFQQHQRESLSEAWTGFKDLLQKVPHHGIDLWIQVQIFYDRIDQTLKRTMDYAVECRLRRMSAEKAWATIKESARYEDEGYSDPVIPEKESLNYENLELKQLLGIMERKTMSKHARSGKNTRGQSSRSQERAIDEKVRELGIFDNDIYQGHYFAILKHFIHPEDVIDWDFLANLGLARNFFDSINTDAFTGRPFRLASIRSGLSRGETVKADHELLLFWPKIGDDEFFIGGTAVKKVRDPRVRLAHRCIATTISGRKESTHRITAIDLFFLRCIYAEGVTCNIPYWLARYLN</sequence>